<dbReference type="Gene3D" id="3.10.450.620">
    <property type="entry name" value="JHP933, nucleotidyltransferase-like core domain"/>
    <property type="match status" value="1"/>
</dbReference>
<comment type="caution">
    <text evidence="1">The sequence shown here is derived from an EMBL/GenBank/DDBJ whole genome shotgun (WGS) entry which is preliminary data.</text>
</comment>
<dbReference type="Pfam" id="PF08843">
    <property type="entry name" value="AbiEii"/>
    <property type="match status" value="1"/>
</dbReference>
<proteinExistence type="predicted"/>
<dbReference type="AlphaFoldDB" id="A0A8E0KIB9"/>
<sequence length="311" mass="34025">MARERYVAQMRLLVDALPLIAVEPAFALKGGTAINLFYRDLPRLSVDIDLTYLPLDDRPAALAAIDAAFDRIVLAAGKRGIAGRRGAGGGGGRTRLLFRRAGAEVKVEVSPVARGVVHPPRPMRVSAAVEDAFGFAEMPVVAFEDLFAGKICAALDRQHPRDLYDVKLLYDHEGVTDALFRTFLIYAAASNRPLHELVSPNLLAIDNAFAREFEGMTVDPVQLPDLLDARARLIADIHARLPGDAARFLLAVHDANPDFGLIGLPQAADLPAVRWKRVNLERLMREQPGKHAEQRTLLAAALEGRDDDIPR</sequence>
<protein>
    <submittedName>
        <fullName evidence="1">Ync protein</fullName>
    </submittedName>
</protein>
<organism evidence="1 2">
    <name type="scientific">Brevundimonas abyssalis TAR-001</name>
    <dbReference type="NCBI Taxonomy" id="1391729"/>
    <lineage>
        <taxon>Bacteria</taxon>
        <taxon>Pseudomonadati</taxon>
        <taxon>Pseudomonadota</taxon>
        <taxon>Alphaproteobacteria</taxon>
        <taxon>Caulobacterales</taxon>
        <taxon>Caulobacteraceae</taxon>
        <taxon>Brevundimonas</taxon>
    </lineage>
</organism>
<dbReference type="InterPro" id="IPR014942">
    <property type="entry name" value="AbiEii"/>
</dbReference>
<reference evidence="2" key="1">
    <citation type="journal article" date="2013" name="Genome Announc.">
        <title>Draft Genome Sequence of the Dimorphic Prosthecate Bacterium Brevundimonas abyssalis TAR-001T.</title>
        <authorList>
            <person name="Tsubouchi T."/>
            <person name="Nishi S."/>
            <person name="Usui K."/>
            <person name="Shimane Y."/>
            <person name="Takaki Y."/>
            <person name="Maruyama T."/>
            <person name="Hatada Y."/>
        </authorList>
    </citation>
    <scope>NUCLEOTIDE SEQUENCE [LARGE SCALE GENOMIC DNA]</scope>
    <source>
        <strain evidence="2">TAR-001</strain>
    </source>
</reference>
<evidence type="ECO:0000313" key="2">
    <source>
        <dbReference type="Proteomes" id="UP000016569"/>
    </source>
</evidence>
<name>A0A8E0KIB9_9CAUL</name>
<keyword evidence="2" id="KW-1185">Reference proteome</keyword>
<accession>A0A8E0KIB9</accession>
<dbReference type="RefSeq" id="WP_021696382.1">
    <property type="nucleotide sequence ID" value="NZ_BATC01000005.1"/>
</dbReference>
<dbReference type="EMBL" id="BATC01000005">
    <property type="protein sequence ID" value="GAD58286.1"/>
    <property type="molecule type" value="Genomic_DNA"/>
</dbReference>
<dbReference type="Proteomes" id="UP000016569">
    <property type="component" value="Unassembled WGS sequence"/>
</dbReference>
<dbReference type="OrthoDB" id="1550603at2"/>
<gene>
    <name evidence="1" type="ORF">MBEBAB_0536</name>
</gene>
<evidence type="ECO:0000313" key="1">
    <source>
        <dbReference type="EMBL" id="GAD58286.1"/>
    </source>
</evidence>